<dbReference type="EMBL" id="FQVD01000016">
    <property type="protein sequence ID" value="SHF33575.1"/>
    <property type="molecule type" value="Genomic_DNA"/>
</dbReference>
<gene>
    <name evidence="1" type="ORF">SAMN05444349_11668</name>
</gene>
<dbReference type="AlphaFoldDB" id="A0A1M5ATP8"/>
<name>A0A1M5ATP8_9BACE</name>
<evidence type="ECO:0000313" key="1">
    <source>
        <dbReference type="EMBL" id="SHF33575.1"/>
    </source>
</evidence>
<accession>A0A1M5ATP8</accession>
<sequence length="31" mass="3583">MYNQNKAADIFFGITSLFLNIMYPCPNDIDL</sequence>
<dbReference type="STRING" id="871325.SAMN05444349_11668"/>
<keyword evidence="2" id="KW-1185">Reference proteome</keyword>
<evidence type="ECO:0000313" key="2">
    <source>
        <dbReference type="Proteomes" id="UP000184436"/>
    </source>
</evidence>
<protein>
    <submittedName>
        <fullName evidence="1">Uncharacterized protein</fullName>
    </submittedName>
</protein>
<proteinExistence type="predicted"/>
<dbReference type="Proteomes" id="UP000184436">
    <property type="component" value="Unassembled WGS sequence"/>
</dbReference>
<organism evidence="1 2">
    <name type="scientific">Bacteroides faecichinchillae</name>
    <dbReference type="NCBI Taxonomy" id="871325"/>
    <lineage>
        <taxon>Bacteria</taxon>
        <taxon>Pseudomonadati</taxon>
        <taxon>Bacteroidota</taxon>
        <taxon>Bacteroidia</taxon>
        <taxon>Bacteroidales</taxon>
        <taxon>Bacteroidaceae</taxon>
        <taxon>Bacteroides</taxon>
    </lineage>
</organism>
<reference evidence="1 2" key="1">
    <citation type="submission" date="2016-11" db="EMBL/GenBank/DDBJ databases">
        <authorList>
            <person name="Jaros S."/>
            <person name="Januszkiewicz K."/>
            <person name="Wedrychowicz H."/>
        </authorList>
    </citation>
    <scope>NUCLEOTIDE SEQUENCE [LARGE SCALE GENOMIC DNA]</scope>
    <source>
        <strain evidence="1 2">DSM 26883</strain>
    </source>
</reference>